<dbReference type="EMBL" id="JRLX01000005">
    <property type="protein sequence ID" value="KGO87430.1"/>
    <property type="molecule type" value="Genomic_DNA"/>
</dbReference>
<keyword evidence="1" id="KW-0472">Membrane</keyword>
<dbReference type="STRING" id="1121895.GCA_000378485_02350"/>
<feature type="transmembrane region" description="Helical" evidence="1">
    <location>
        <begin position="190"/>
        <end position="210"/>
    </location>
</feature>
<feature type="transmembrane region" description="Helical" evidence="1">
    <location>
        <begin position="348"/>
        <end position="368"/>
    </location>
</feature>
<evidence type="ECO:0000313" key="2">
    <source>
        <dbReference type="EMBL" id="KGO87430.1"/>
    </source>
</evidence>
<dbReference type="eggNOG" id="ENOG5030Z2R">
    <property type="taxonomic scope" value="Bacteria"/>
</dbReference>
<sequence>MSLFKLEPGYFNSVKWGSYSIAISFIRQIVIVSVFIATVGKHDYAFWLVLSAIVLMIRAINLGQLHYTSNLVNLNYHIKQDISKELLSGQGANILFMLAQILLSIVIAYPPVLSFFSNFDITYITSIHAQYSFVLLVFSRVILQYISLYLLRLFEPIGKIQVSIKYQVIGETLDFLVIVAAIYFTKSIFYTSLALFFFSILFSGYIYYYVKKNVPFAIPFLKGVNFRDSLLVIRQSATLTFSFIVEKIYEVGLNLVIVRAFATSALPQFDTNRKMSNAFYRVSNVLVTPILPSIQKEFTLKNENYILDKMTVFWRFSNAMLLLCVTAGMPFFLDIYTKWTSNKIDFNLNLICYLFMAIAYQNYSMIFIEFFKKTNLSKQMLVTNVVKVSATILSILVFGYYNNVGGMGIALLLGEVIALAYALIIIIAIFKSRHAVTVFLTNLLPVVLLSLTLLVYTFSLNYLLFLICNSFVLLYILWPLRGKIFNR</sequence>
<dbReference type="AlphaFoldDB" id="A0A0A2MGJ1"/>
<dbReference type="OrthoDB" id="1376260at2"/>
<feature type="transmembrane region" description="Helical" evidence="1">
    <location>
        <begin position="380"/>
        <end position="401"/>
    </location>
</feature>
<dbReference type="Proteomes" id="UP000030152">
    <property type="component" value="Unassembled WGS sequence"/>
</dbReference>
<dbReference type="RefSeq" id="WP_020213515.1">
    <property type="nucleotide sequence ID" value="NZ_JRLX01000005.1"/>
</dbReference>
<feature type="transmembrane region" description="Helical" evidence="1">
    <location>
        <begin position="407"/>
        <end position="430"/>
    </location>
</feature>
<comment type="caution">
    <text evidence="2">The sequence shown here is derived from an EMBL/GenBank/DDBJ whole genome shotgun (WGS) entry which is preliminary data.</text>
</comment>
<feature type="transmembrane region" description="Helical" evidence="1">
    <location>
        <begin position="129"/>
        <end position="151"/>
    </location>
</feature>
<protein>
    <recommendedName>
        <fullName evidence="4">Polysaccharide biosynthesis protein C-terminal domain-containing protein</fullName>
    </recommendedName>
</protein>
<feature type="transmembrane region" description="Helical" evidence="1">
    <location>
        <begin position="462"/>
        <end position="480"/>
    </location>
</feature>
<proteinExistence type="predicted"/>
<keyword evidence="1" id="KW-0812">Transmembrane</keyword>
<organism evidence="2 3">
    <name type="scientific">Flavobacterium rivuli WB 3.3-2 = DSM 21788</name>
    <dbReference type="NCBI Taxonomy" id="1121895"/>
    <lineage>
        <taxon>Bacteria</taxon>
        <taxon>Pseudomonadati</taxon>
        <taxon>Bacteroidota</taxon>
        <taxon>Flavobacteriia</taxon>
        <taxon>Flavobacteriales</taxon>
        <taxon>Flavobacteriaceae</taxon>
        <taxon>Flavobacterium</taxon>
    </lineage>
</organism>
<evidence type="ECO:0000256" key="1">
    <source>
        <dbReference type="SAM" id="Phobius"/>
    </source>
</evidence>
<feature type="transmembrane region" description="Helical" evidence="1">
    <location>
        <begin position="319"/>
        <end position="336"/>
    </location>
</feature>
<feature type="transmembrane region" description="Helical" evidence="1">
    <location>
        <begin position="45"/>
        <end position="65"/>
    </location>
</feature>
<feature type="transmembrane region" description="Helical" evidence="1">
    <location>
        <begin position="21"/>
        <end position="39"/>
    </location>
</feature>
<evidence type="ECO:0008006" key="4">
    <source>
        <dbReference type="Google" id="ProtNLM"/>
    </source>
</evidence>
<gene>
    <name evidence="2" type="ORF">Q765_07125</name>
</gene>
<feature type="transmembrane region" description="Helical" evidence="1">
    <location>
        <begin position="437"/>
        <end position="456"/>
    </location>
</feature>
<name>A0A0A2MGJ1_9FLAO</name>
<evidence type="ECO:0000313" key="3">
    <source>
        <dbReference type="Proteomes" id="UP000030152"/>
    </source>
</evidence>
<keyword evidence="1" id="KW-1133">Transmembrane helix</keyword>
<feature type="transmembrane region" description="Helical" evidence="1">
    <location>
        <begin position="86"/>
        <end position="109"/>
    </location>
</feature>
<reference evidence="2 3" key="1">
    <citation type="submission" date="2013-09" db="EMBL/GenBank/DDBJ databases">
        <authorList>
            <person name="Zeng Z."/>
            <person name="Chen C."/>
        </authorList>
    </citation>
    <scope>NUCLEOTIDE SEQUENCE [LARGE SCALE GENOMIC DNA]</scope>
    <source>
        <strain evidence="2 3">WB 3.3-2</strain>
    </source>
</reference>
<accession>A0A0A2MGJ1</accession>
<keyword evidence="3" id="KW-1185">Reference proteome</keyword>